<dbReference type="GO" id="GO:1902495">
    <property type="term" value="C:transmembrane transporter complex"/>
    <property type="evidence" value="ECO:0007669"/>
    <property type="project" value="UniProtKB-ARBA"/>
</dbReference>
<dbReference type="InterPro" id="IPR015854">
    <property type="entry name" value="ABC_transpr_LolD-like"/>
</dbReference>
<dbReference type="OrthoDB" id="9802264at2"/>
<organism evidence="6 7">
    <name type="scientific">Halomonas binhaiensis</name>
    <dbReference type="NCBI Taxonomy" id="2562282"/>
    <lineage>
        <taxon>Bacteria</taxon>
        <taxon>Pseudomonadati</taxon>
        <taxon>Pseudomonadota</taxon>
        <taxon>Gammaproteobacteria</taxon>
        <taxon>Oceanospirillales</taxon>
        <taxon>Halomonadaceae</taxon>
        <taxon>Halomonas</taxon>
    </lineage>
</organism>
<dbReference type="GO" id="GO:0016887">
    <property type="term" value="F:ATP hydrolysis activity"/>
    <property type="evidence" value="ECO:0007669"/>
    <property type="project" value="InterPro"/>
</dbReference>
<evidence type="ECO:0000256" key="3">
    <source>
        <dbReference type="ARBA" id="ARBA00022840"/>
    </source>
</evidence>
<evidence type="ECO:0000256" key="4">
    <source>
        <dbReference type="ARBA" id="ARBA00038388"/>
    </source>
</evidence>
<dbReference type="SUPFAM" id="SSF52540">
    <property type="entry name" value="P-loop containing nucleoside triphosphate hydrolases"/>
    <property type="match status" value="1"/>
</dbReference>
<dbReference type="KEGG" id="hbh:E4T21_14080"/>
<evidence type="ECO:0000313" key="7">
    <source>
        <dbReference type="Proteomes" id="UP000324285"/>
    </source>
</evidence>
<dbReference type="InterPro" id="IPR003439">
    <property type="entry name" value="ABC_transporter-like_ATP-bd"/>
</dbReference>
<evidence type="ECO:0000313" key="6">
    <source>
        <dbReference type="EMBL" id="QEM82548.1"/>
    </source>
</evidence>
<proteinExistence type="inferred from homology"/>
<accession>A0A5C1NJI6</accession>
<dbReference type="Pfam" id="PF00005">
    <property type="entry name" value="ABC_tran"/>
    <property type="match status" value="1"/>
</dbReference>
<dbReference type="GO" id="GO:0005524">
    <property type="term" value="F:ATP binding"/>
    <property type="evidence" value="ECO:0007669"/>
    <property type="project" value="UniProtKB-KW"/>
</dbReference>
<name>A0A5C1NJI6_9GAMM</name>
<dbReference type="InterPro" id="IPR027417">
    <property type="entry name" value="P-loop_NTPase"/>
</dbReference>
<dbReference type="RefSeq" id="WP_149285672.1">
    <property type="nucleotide sequence ID" value="NZ_CP038437.2"/>
</dbReference>
<evidence type="ECO:0000256" key="2">
    <source>
        <dbReference type="ARBA" id="ARBA00022741"/>
    </source>
</evidence>
<reference evidence="6" key="1">
    <citation type="submission" date="2021-02" db="EMBL/GenBank/DDBJ databases">
        <title>Strain Y2R2, a novel species of the genus Halomonas.</title>
        <authorList>
            <person name="Huang H."/>
        </authorList>
    </citation>
    <scope>NUCLEOTIDE SEQUENCE</scope>
    <source>
        <strain evidence="6">Y2R2</strain>
    </source>
</reference>
<comment type="similarity">
    <text evidence="4">Belongs to the ABC transporter superfamily. Macrolide exporter (TC 3.A.1.122) family.</text>
</comment>
<dbReference type="PANTHER" id="PTHR24220:SF689">
    <property type="entry name" value="LIPOPROTEIN-RELEASING SYSTEM ATP-BINDING PROTEIN LOLD"/>
    <property type="match status" value="1"/>
</dbReference>
<dbReference type="AlphaFoldDB" id="A0A5C1NJI6"/>
<dbReference type="EMBL" id="CP038437">
    <property type="protein sequence ID" value="QEM82548.1"/>
    <property type="molecule type" value="Genomic_DNA"/>
</dbReference>
<dbReference type="InterPro" id="IPR017911">
    <property type="entry name" value="MacB-like_ATP-bd"/>
</dbReference>
<dbReference type="SMART" id="SM00382">
    <property type="entry name" value="AAA"/>
    <property type="match status" value="1"/>
</dbReference>
<dbReference type="Gene3D" id="3.40.50.300">
    <property type="entry name" value="P-loop containing nucleotide triphosphate hydrolases"/>
    <property type="match status" value="1"/>
</dbReference>
<keyword evidence="3 6" id="KW-0067">ATP-binding</keyword>
<keyword evidence="1" id="KW-0813">Transport</keyword>
<dbReference type="InterPro" id="IPR003593">
    <property type="entry name" value="AAA+_ATPase"/>
</dbReference>
<evidence type="ECO:0000259" key="5">
    <source>
        <dbReference type="PROSITE" id="PS50893"/>
    </source>
</evidence>
<dbReference type="PROSITE" id="PS50893">
    <property type="entry name" value="ABC_TRANSPORTER_2"/>
    <property type="match status" value="1"/>
</dbReference>
<gene>
    <name evidence="6" type="ORF">E4T21_14080</name>
</gene>
<protein>
    <submittedName>
        <fullName evidence="6">ABC transporter ATP-binding protein</fullName>
    </submittedName>
</protein>
<dbReference type="Proteomes" id="UP000324285">
    <property type="component" value="Chromosome"/>
</dbReference>
<sequence>MSVLVETQALERVLPATVPVTLVSDITLSISDNEFVAITGPSGSGKSSLLYLLGLLDRPSAGTLKIGGRDMAELSETERAALRLASMGFVFQFHFLLPEFSVRANVELPMRKLGRLSASQRRTRAEELLDSLGLADHLDKLPEQLSGGQRQRVAIARALANDPPLVLADEPTGSLDSKSSEQVFHILNDLVREHGKTVVAVTHEESIAERVDRRIHLIDGRLADWQDDAIE</sequence>
<dbReference type="CDD" id="cd03255">
    <property type="entry name" value="ABC_MJ0796_LolCDE_FtsE"/>
    <property type="match status" value="1"/>
</dbReference>
<dbReference type="GO" id="GO:0022857">
    <property type="term" value="F:transmembrane transporter activity"/>
    <property type="evidence" value="ECO:0007669"/>
    <property type="project" value="TreeGrafter"/>
</dbReference>
<dbReference type="GO" id="GO:0005886">
    <property type="term" value="C:plasma membrane"/>
    <property type="evidence" value="ECO:0007669"/>
    <property type="project" value="TreeGrafter"/>
</dbReference>
<dbReference type="PROSITE" id="PS00211">
    <property type="entry name" value="ABC_TRANSPORTER_1"/>
    <property type="match status" value="1"/>
</dbReference>
<evidence type="ECO:0000256" key="1">
    <source>
        <dbReference type="ARBA" id="ARBA00022448"/>
    </source>
</evidence>
<keyword evidence="7" id="KW-1185">Reference proteome</keyword>
<dbReference type="InterPro" id="IPR017871">
    <property type="entry name" value="ABC_transporter-like_CS"/>
</dbReference>
<dbReference type="PANTHER" id="PTHR24220">
    <property type="entry name" value="IMPORT ATP-BINDING PROTEIN"/>
    <property type="match status" value="1"/>
</dbReference>
<keyword evidence="2" id="KW-0547">Nucleotide-binding</keyword>
<feature type="domain" description="ABC transporter" evidence="5">
    <location>
        <begin position="5"/>
        <end position="230"/>
    </location>
</feature>
<dbReference type="FunFam" id="3.40.50.300:FF:000032">
    <property type="entry name" value="Export ABC transporter ATP-binding protein"/>
    <property type="match status" value="1"/>
</dbReference>